<name>A0A4Z0LZ17_9GAMM</name>
<dbReference type="InterPro" id="IPR007801">
    <property type="entry name" value="MbnB/TglH/ChrH"/>
</dbReference>
<comment type="caution">
    <text evidence="1">The sequence shown here is derived from an EMBL/GenBank/DDBJ whole genome shotgun (WGS) entry which is preliminary data.</text>
</comment>
<accession>A0A4Z0LZ17</accession>
<dbReference type="Pfam" id="PF05114">
    <property type="entry name" value="MbnB_TglH_ChrH"/>
    <property type="match status" value="1"/>
</dbReference>
<dbReference type="Proteomes" id="UP000298050">
    <property type="component" value="Unassembled WGS sequence"/>
</dbReference>
<dbReference type="PANTHER" id="PTHR42194:SF1">
    <property type="entry name" value="UPF0276 PROTEIN HI_1600"/>
    <property type="match status" value="1"/>
</dbReference>
<dbReference type="Gene3D" id="3.20.20.150">
    <property type="entry name" value="Divalent-metal-dependent TIM barrel enzymes"/>
    <property type="match status" value="1"/>
</dbReference>
<keyword evidence="2" id="KW-1185">Reference proteome</keyword>
<evidence type="ECO:0000313" key="1">
    <source>
        <dbReference type="EMBL" id="TGD72539.1"/>
    </source>
</evidence>
<sequence length="288" mass="32077">MQQVQTVQFEPAVGVGLRHPHYKDALSQPPALQFVEVHAENFYMDGGPALSLLHEVRQRFDVSIHATSLGLGGEQAPPATELRRLCRLVDAIDPILVSDHACFAWHGTDGQRLHAGDLLPIAYNDHALEQFCANVDSVQQVLGRQLLVENLSAYLNWPDSTMGEFEFLQRMCERTGAGLLLDLNNIFVNAVNAGLEPQLEVIRVIASLDARHIGEVHLAGSTPQPEGDLLIDDHGTEVPEPVWRGYEQLLAVLGPKPTLVEWDTQLPTWQVLLEQAQRARRLLRERHA</sequence>
<dbReference type="InterPro" id="IPR036237">
    <property type="entry name" value="Xyl_isomerase-like_sf"/>
</dbReference>
<gene>
    <name evidence="1" type="ORF">E4634_13505</name>
</gene>
<dbReference type="AlphaFoldDB" id="A0A4Z0LZ17"/>
<organism evidence="1 2">
    <name type="scientific">Mangrovimicrobium sediminis</name>
    <dbReference type="NCBI Taxonomy" id="2562682"/>
    <lineage>
        <taxon>Bacteria</taxon>
        <taxon>Pseudomonadati</taxon>
        <taxon>Pseudomonadota</taxon>
        <taxon>Gammaproteobacteria</taxon>
        <taxon>Cellvibrionales</taxon>
        <taxon>Halieaceae</taxon>
        <taxon>Mangrovimicrobium</taxon>
    </lineage>
</organism>
<dbReference type="PANTHER" id="PTHR42194">
    <property type="entry name" value="UPF0276 PROTEIN HI_1600"/>
    <property type="match status" value="1"/>
</dbReference>
<dbReference type="OrthoDB" id="9763101at2"/>
<protein>
    <submittedName>
        <fullName evidence="1">DUF692 domain-containing protein</fullName>
    </submittedName>
</protein>
<dbReference type="SUPFAM" id="SSF51658">
    <property type="entry name" value="Xylose isomerase-like"/>
    <property type="match status" value="1"/>
</dbReference>
<reference evidence="1 2" key="1">
    <citation type="submission" date="2019-04" db="EMBL/GenBank/DDBJ databases">
        <title>Taxonomy of novel Haliea sp. from mangrove soil of West Coast of India.</title>
        <authorList>
            <person name="Verma A."/>
            <person name="Kumar P."/>
            <person name="Krishnamurthi S."/>
        </authorList>
    </citation>
    <scope>NUCLEOTIDE SEQUENCE [LARGE SCALE GENOMIC DNA]</scope>
    <source>
        <strain evidence="1 2">SAOS-164</strain>
    </source>
</reference>
<proteinExistence type="predicted"/>
<dbReference type="EMBL" id="SRLE01000009">
    <property type="protein sequence ID" value="TGD72539.1"/>
    <property type="molecule type" value="Genomic_DNA"/>
</dbReference>
<dbReference type="NCBIfam" id="NF003818">
    <property type="entry name" value="PRK05409.1"/>
    <property type="match status" value="1"/>
</dbReference>
<evidence type="ECO:0000313" key="2">
    <source>
        <dbReference type="Proteomes" id="UP000298050"/>
    </source>
</evidence>